<evidence type="ECO:0000256" key="8">
    <source>
        <dbReference type="SAM" id="Phobius"/>
    </source>
</evidence>
<keyword evidence="4 8" id="KW-0812">Transmembrane</keyword>
<evidence type="ECO:0000256" key="1">
    <source>
        <dbReference type="ARBA" id="ARBA00022475"/>
    </source>
</evidence>
<keyword evidence="11" id="KW-1185">Reference proteome</keyword>
<feature type="transmembrane region" description="Helical" evidence="8">
    <location>
        <begin position="270"/>
        <end position="291"/>
    </location>
</feature>
<dbReference type="PANTHER" id="PTHR48090:SF3">
    <property type="entry name" value="UNDECAPRENYL-PHOSPHATE 4-DEOXY-4-FORMAMIDO-L-ARABINOSE TRANSFERASE"/>
    <property type="match status" value="1"/>
</dbReference>
<proteinExistence type="predicted"/>
<evidence type="ECO:0000256" key="7">
    <source>
        <dbReference type="ARBA" id="ARBA00023136"/>
    </source>
</evidence>
<sequence>MSLASQNNRRPEQLYPHSLYRRASESTDDSIDERRVAPVVDLSVVIPISERYDDVKELYEAYKADLDGTNCSYEIIYVLDGQYAEVLSTLKALLDEGEPIKIIRFARSFGEATALSAGFANSDGPLLLTLPAYYQVEPGAMTRVVDALEQHDMVVGRRSARKDSGFNQLQTRVFYRVQKFITGFELHDLGCGVRGFKRQVVEEVFIYGDQHRFLPIMAQRWGFKVVEVDLPQSSKDRYRRVYRPGVYLRRLLDLLTVFFLGKFTKKPLRFFGLIGSGLAFIGAITLTWLLIDRLFLSEPLGDRPAILAGSLLIVLGIQIFGLGLIGELIIFTHAKELKEYTIEEIIN</sequence>
<dbReference type="SUPFAM" id="SSF53448">
    <property type="entry name" value="Nucleotide-diphospho-sugar transferases"/>
    <property type="match status" value="1"/>
</dbReference>
<evidence type="ECO:0000259" key="9">
    <source>
        <dbReference type="Pfam" id="PF00535"/>
    </source>
</evidence>
<dbReference type="Proteomes" id="UP001595462">
    <property type="component" value="Unassembled WGS sequence"/>
</dbReference>
<organism evidence="10 11">
    <name type="scientific">Salinisphaera aquimarina</name>
    <dbReference type="NCBI Taxonomy" id="2094031"/>
    <lineage>
        <taxon>Bacteria</taxon>
        <taxon>Pseudomonadati</taxon>
        <taxon>Pseudomonadota</taxon>
        <taxon>Gammaproteobacteria</taxon>
        <taxon>Salinisphaerales</taxon>
        <taxon>Salinisphaeraceae</taxon>
        <taxon>Salinisphaera</taxon>
    </lineage>
</organism>
<dbReference type="EMBL" id="JBHRSS010000006">
    <property type="protein sequence ID" value="MFC3104843.1"/>
    <property type="molecule type" value="Genomic_DNA"/>
</dbReference>
<dbReference type="RefSeq" id="WP_380690375.1">
    <property type="nucleotide sequence ID" value="NZ_JBHRSS010000006.1"/>
</dbReference>
<dbReference type="EC" id="2.4.-.-" evidence="10"/>
<reference evidence="11" key="1">
    <citation type="journal article" date="2019" name="Int. J. Syst. Evol. Microbiol.">
        <title>The Global Catalogue of Microorganisms (GCM) 10K type strain sequencing project: providing services to taxonomists for standard genome sequencing and annotation.</title>
        <authorList>
            <consortium name="The Broad Institute Genomics Platform"/>
            <consortium name="The Broad Institute Genome Sequencing Center for Infectious Disease"/>
            <person name="Wu L."/>
            <person name="Ma J."/>
        </authorList>
    </citation>
    <scope>NUCLEOTIDE SEQUENCE [LARGE SCALE GENOMIC DNA]</scope>
    <source>
        <strain evidence="11">KCTC 52640</strain>
    </source>
</reference>
<accession>A0ABV7EQ43</accession>
<evidence type="ECO:0000256" key="5">
    <source>
        <dbReference type="ARBA" id="ARBA00022985"/>
    </source>
</evidence>
<dbReference type="InterPro" id="IPR001173">
    <property type="entry name" value="Glyco_trans_2-like"/>
</dbReference>
<keyword evidence="3 10" id="KW-0808">Transferase</keyword>
<name>A0ABV7EQ43_9GAMM</name>
<keyword evidence="7 8" id="KW-0472">Membrane</keyword>
<dbReference type="Pfam" id="PF00535">
    <property type="entry name" value="Glycos_transf_2"/>
    <property type="match status" value="1"/>
</dbReference>
<dbReference type="Gene3D" id="3.90.550.10">
    <property type="entry name" value="Spore Coat Polysaccharide Biosynthesis Protein SpsA, Chain A"/>
    <property type="match status" value="1"/>
</dbReference>
<evidence type="ECO:0000256" key="3">
    <source>
        <dbReference type="ARBA" id="ARBA00022679"/>
    </source>
</evidence>
<dbReference type="InterPro" id="IPR050256">
    <property type="entry name" value="Glycosyltransferase_2"/>
</dbReference>
<feature type="transmembrane region" description="Helical" evidence="8">
    <location>
        <begin position="311"/>
        <end position="331"/>
    </location>
</feature>
<feature type="domain" description="Glycosyltransferase 2-like" evidence="9">
    <location>
        <begin position="43"/>
        <end position="205"/>
    </location>
</feature>
<evidence type="ECO:0000313" key="11">
    <source>
        <dbReference type="Proteomes" id="UP001595462"/>
    </source>
</evidence>
<evidence type="ECO:0000256" key="4">
    <source>
        <dbReference type="ARBA" id="ARBA00022692"/>
    </source>
</evidence>
<comment type="caution">
    <text evidence="10">The sequence shown here is derived from an EMBL/GenBank/DDBJ whole genome shotgun (WGS) entry which is preliminary data.</text>
</comment>
<keyword evidence="6 8" id="KW-1133">Transmembrane helix</keyword>
<gene>
    <name evidence="10" type="ORF">ACFOSU_13255</name>
</gene>
<keyword evidence="2 10" id="KW-0328">Glycosyltransferase</keyword>
<keyword evidence="1" id="KW-1003">Cell membrane</keyword>
<evidence type="ECO:0000256" key="6">
    <source>
        <dbReference type="ARBA" id="ARBA00022989"/>
    </source>
</evidence>
<keyword evidence="5" id="KW-0448">Lipopolysaccharide biosynthesis</keyword>
<dbReference type="PANTHER" id="PTHR48090">
    <property type="entry name" value="UNDECAPRENYL-PHOSPHATE 4-DEOXY-4-FORMAMIDO-L-ARABINOSE TRANSFERASE-RELATED"/>
    <property type="match status" value="1"/>
</dbReference>
<dbReference type="GO" id="GO:0016757">
    <property type="term" value="F:glycosyltransferase activity"/>
    <property type="evidence" value="ECO:0007669"/>
    <property type="project" value="UniProtKB-KW"/>
</dbReference>
<evidence type="ECO:0000313" key="10">
    <source>
        <dbReference type="EMBL" id="MFC3104843.1"/>
    </source>
</evidence>
<evidence type="ECO:0000256" key="2">
    <source>
        <dbReference type="ARBA" id="ARBA00022676"/>
    </source>
</evidence>
<dbReference type="InterPro" id="IPR029044">
    <property type="entry name" value="Nucleotide-diphossugar_trans"/>
</dbReference>
<protein>
    <submittedName>
        <fullName evidence="10">Glycosyltransferase</fullName>
        <ecNumber evidence="10">2.4.-.-</ecNumber>
    </submittedName>
</protein>